<keyword evidence="3" id="KW-1185">Reference proteome</keyword>
<dbReference type="PANTHER" id="PTHR11695">
    <property type="entry name" value="ALCOHOL DEHYDROGENASE RELATED"/>
    <property type="match status" value="1"/>
</dbReference>
<organism evidence="2 3">
    <name type="scientific">Tetraparma gracilis</name>
    <dbReference type="NCBI Taxonomy" id="2962635"/>
    <lineage>
        <taxon>Eukaryota</taxon>
        <taxon>Sar</taxon>
        <taxon>Stramenopiles</taxon>
        <taxon>Ochrophyta</taxon>
        <taxon>Bolidophyceae</taxon>
        <taxon>Parmales</taxon>
        <taxon>Triparmaceae</taxon>
        <taxon>Tetraparma</taxon>
    </lineage>
</organism>
<sequence>MIGDKLPESWMGFSSRRLDGGHTPGFDFSGVVAAAPPGSPHPVGSCVYGLAADPTVIFRSYMGGSFAEYCSPPLNQVAAKPATLTHAEAAGLPLVGTTCVQAFREHGLAAGQRVLIIGASGGVGHVAVQVASKLGAVVTGVCSGRNAGFVGGCGASAVIDYGEGDVFEKIREAAAEGGKFDLVLDCVNSADARDQSASYRTRIFEMKDDVLNTGGDKHNYIVLGGHTSEWAQAALKRFTKINTFASNFELFWIKMPNSTPALELIRDLAENKGLKPKIDQTLEFTEENCRKVFDTLRGRRTAGKLVVSIID</sequence>
<evidence type="ECO:0000259" key="1">
    <source>
        <dbReference type="SMART" id="SM00829"/>
    </source>
</evidence>
<dbReference type="InterPro" id="IPR020843">
    <property type="entry name" value="ER"/>
</dbReference>
<accession>A0ABQ6MZX2</accession>
<dbReference type="SUPFAM" id="SSF51735">
    <property type="entry name" value="NAD(P)-binding Rossmann-fold domains"/>
    <property type="match status" value="1"/>
</dbReference>
<dbReference type="InterPro" id="IPR011032">
    <property type="entry name" value="GroES-like_sf"/>
</dbReference>
<dbReference type="InterPro" id="IPR036291">
    <property type="entry name" value="NAD(P)-bd_dom_sf"/>
</dbReference>
<feature type="domain" description="Enoyl reductase (ER)" evidence="1">
    <location>
        <begin position="3"/>
        <end position="307"/>
    </location>
</feature>
<proteinExistence type="predicted"/>
<evidence type="ECO:0000313" key="2">
    <source>
        <dbReference type="EMBL" id="GMI37308.1"/>
    </source>
</evidence>
<protein>
    <recommendedName>
        <fullName evidence="1">Enoyl reductase (ER) domain-containing protein</fullName>
    </recommendedName>
</protein>
<dbReference type="Gene3D" id="3.90.180.10">
    <property type="entry name" value="Medium-chain alcohol dehydrogenases, catalytic domain"/>
    <property type="match status" value="1"/>
</dbReference>
<dbReference type="InterPro" id="IPR050700">
    <property type="entry name" value="YIM1/Zinc_Alcohol_DH_Fams"/>
</dbReference>
<dbReference type="CDD" id="cd08267">
    <property type="entry name" value="MDR1"/>
    <property type="match status" value="1"/>
</dbReference>
<dbReference type="SMART" id="SM00829">
    <property type="entry name" value="PKS_ER"/>
    <property type="match status" value="1"/>
</dbReference>
<dbReference type="Pfam" id="PF13602">
    <property type="entry name" value="ADH_zinc_N_2"/>
    <property type="match status" value="1"/>
</dbReference>
<reference evidence="2 3" key="1">
    <citation type="journal article" date="2023" name="Commun. Biol.">
        <title>Genome analysis of Parmales, the sister group of diatoms, reveals the evolutionary specialization of diatoms from phago-mixotrophs to photoautotrophs.</title>
        <authorList>
            <person name="Ban H."/>
            <person name="Sato S."/>
            <person name="Yoshikawa S."/>
            <person name="Yamada K."/>
            <person name="Nakamura Y."/>
            <person name="Ichinomiya M."/>
            <person name="Sato N."/>
            <person name="Blanc-Mathieu R."/>
            <person name="Endo H."/>
            <person name="Kuwata A."/>
            <person name="Ogata H."/>
        </authorList>
    </citation>
    <scope>NUCLEOTIDE SEQUENCE [LARGE SCALE GENOMIC DNA]</scope>
</reference>
<dbReference type="InterPro" id="IPR002364">
    <property type="entry name" value="Quin_OxRdtase/zeta-crystal_CS"/>
</dbReference>
<name>A0ABQ6MZX2_9STRA</name>
<dbReference type="Proteomes" id="UP001165060">
    <property type="component" value="Unassembled WGS sequence"/>
</dbReference>
<dbReference type="EMBL" id="BRYB01001969">
    <property type="protein sequence ID" value="GMI37308.1"/>
    <property type="molecule type" value="Genomic_DNA"/>
</dbReference>
<comment type="caution">
    <text evidence="2">The sequence shown here is derived from an EMBL/GenBank/DDBJ whole genome shotgun (WGS) entry which is preliminary data.</text>
</comment>
<dbReference type="Gene3D" id="3.40.50.720">
    <property type="entry name" value="NAD(P)-binding Rossmann-like Domain"/>
    <property type="match status" value="1"/>
</dbReference>
<dbReference type="SUPFAM" id="SSF50129">
    <property type="entry name" value="GroES-like"/>
    <property type="match status" value="1"/>
</dbReference>
<evidence type="ECO:0000313" key="3">
    <source>
        <dbReference type="Proteomes" id="UP001165060"/>
    </source>
</evidence>
<dbReference type="PANTHER" id="PTHR11695:SF648">
    <property type="entry name" value="ZINC-BINDING OXIDOREDUCTASE"/>
    <property type="match status" value="1"/>
</dbReference>
<dbReference type="PROSITE" id="PS01162">
    <property type="entry name" value="QOR_ZETA_CRYSTAL"/>
    <property type="match status" value="1"/>
</dbReference>
<gene>
    <name evidence="2" type="ORF">TeGR_g6327</name>
</gene>